<organism evidence="2 3">
    <name type="scientific">Oleiharenicola lentus</name>
    <dbReference type="NCBI Taxonomy" id="2508720"/>
    <lineage>
        <taxon>Bacteria</taxon>
        <taxon>Pseudomonadati</taxon>
        <taxon>Verrucomicrobiota</taxon>
        <taxon>Opitutia</taxon>
        <taxon>Opitutales</taxon>
        <taxon>Opitutaceae</taxon>
        <taxon>Oleiharenicola</taxon>
    </lineage>
</organism>
<evidence type="ECO:0000313" key="3">
    <source>
        <dbReference type="Proteomes" id="UP000290218"/>
    </source>
</evidence>
<gene>
    <name evidence="2" type="ORF">ESB00_08705</name>
</gene>
<dbReference type="RefSeq" id="WP_129047310.1">
    <property type="nucleotide sequence ID" value="NZ_SDHX01000001.1"/>
</dbReference>
<comment type="caution">
    <text evidence="2">The sequence shown here is derived from an EMBL/GenBank/DDBJ whole genome shotgun (WGS) entry which is preliminary data.</text>
</comment>
<dbReference type="CDD" id="cd11576">
    <property type="entry name" value="GH99_GH71_like_2"/>
    <property type="match status" value="1"/>
</dbReference>
<evidence type="ECO:0000313" key="2">
    <source>
        <dbReference type="EMBL" id="RXK55943.1"/>
    </source>
</evidence>
<proteinExistence type="predicted"/>
<dbReference type="AlphaFoldDB" id="A0A4Q1CA53"/>
<name>A0A4Q1CA53_9BACT</name>
<keyword evidence="1" id="KW-0732">Signal</keyword>
<sequence>MTTLSLPRLLAASTLLAVLFTSCAGPGTKPVNSSSLTGKVMVGYQGWFNAEGDGSGRGYNHWTRDGKQPAPDNVRVDLWPDLSEFPASERFPTKLRHADGTPAEVFSSYRRPTVVRHFAWMEEHGIDGVFLQRFVSSLARGTSLAANNAVLENVRAGARAHGRVYALMYDLSGLRPGHADVLIDDWKKLLRDTRLTSDPNYLHHRGKPLLALWGCGFLDHDKPRPTLEDWRKILTFLKEDKTSGGLAIMLGVPSQWRTLTRDSVPDPMLHELIALADVVSPWTPGRYRTPEAATTHAATVWQPDIAWLRERQIDFLPVAFPGFSWHNMKDAPLDDIPRLQGRFFWSQIAAAKDAGASMLYVAMFDEVDEGTAIFKVTNTPPVGNGAKFVTYEGLRSDHYLRLTGLAGKVIRGELPPTAEPPLPVTTATTP</sequence>
<feature type="signal peptide" evidence="1">
    <location>
        <begin position="1"/>
        <end position="24"/>
    </location>
</feature>
<reference evidence="2 3" key="1">
    <citation type="submission" date="2019-01" db="EMBL/GenBank/DDBJ databases">
        <title>Lacunisphaera sp. strain TWA-58.</title>
        <authorList>
            <person name="Chen W.-M."/>
        </authorList>
    </citation>
    <scope>NUCLEOTIDE SEQUENCE [LARGE SCALE GENOMIC DNA]</scope>
    <source>
        <strain evidence="2 3">TWA-58</strain>
    </source>
</reference>
<dbReference type="Gene3D" id="3.20.20.80">
    <property type="entry name" value="Glycosidases"/>
    <property type="match status" value="1"/>
</dbReference>
<dbReference type="Proteomes" id="UP000290218">
    <property type="component" value="Unassembled WGS sequence"/>
</dbReference>
<dbReference type="EMBL" id="SDHX01000001">
    <property type="protein sequence ID" value="RXK55943.1"/>
    <property type="molecule type" value="Genomic_DNA"/>
</dbReference>
<protein>
    <submittedName>
        <fullName evidence="2">Xylosidase/arabinosidase</fullName>
    </submittedName>
</protein>
<feature type="chain" id="PRO_5020817177" evidence="1">
    <location>
        <begin position="25"/>
        <end position="430"/>
    </location>
</feature>
<accession>A0A4Q1CA53</accession>
<keyword evidence="3" id="KW-1185">Reference proteome</keyword>
<evidence type="ECO:0000256" key="1">
    <source>
        <dbReference type="SAM" id="SignalP"/>
    </source>
</evidence>
<dbReference type="OrthoDB" id="6387072at2"/>